<dbReference type="Gene3D" id="1.25.40.20">
    <property type="entry name" value="Ankyrin repeat-containing domain"/>
    <property type="match status" value="1"/>
</dbReference>
<dbReference type="SMART" id="SM00248">
    <property type="entry name" value="ANK"/>
    <property type="match status" value="4"/>
</dbReference>
<evidence type="ECO:0000313" key="2">
    <source>
        <dbReference type="Proteomes" id="UP001652623"/>
    </source>
</evidence>
<dbReference type="InParanoid" id="A0A6P3ZDF3"/>
<protein>
    <submittedName>
        <fullName evidence="3">Uncharacterized protein LOC107412805</fullName>
    </submittedName>
</protein>
<dbReference type="InterPro" id="IPR036770">
    <property type="entry name" value="Ankyrin_rpt-contain_sf"/>
</dbReference>
<dbReference type="RefSeq" id="XP_015876111.3">
    <property type="nucleotide sequence ID" value="XM_016020625.4"/>
</dbReference>
<feature type="repeat" description="ANK" evidence="1">
    <location>
        <begin position="223"/>
        <end position="255"/>
    </location>
</feature>
<name>A0A6P3ZDF3_ZIZJJ</name>
<keyword evidence="2" id="KW-1185">Reference proteome</keyword>
<dbReference type="AlphaFoldDB" id="A0A6P3ZDF3"/>
<organism evidence="2 3">
    <name type="scientific">Ziziphus jujuba</name>
    <name type="common">Chinese jujube</name>
    <name type="synonym">Ziziphus sativa</name>
    <dbReference type="NCBI Taxonomy" id="326968"/>
    <lineage>
        <taxon>Eukaryota</taxon>
        <taxon>Viridiplantae</taxon>
        <taxon>Streptophyta</taxon>
        <taxon>Embryophyta</taxon>
        <taxon>Tracheophyta</taxon>
        <taxon>Spermatophyta</taxon>
        <taxon>Magnoliopsida</taxon>
        <taxon>eudicotyledons</taxon>
        <taxon>Gunneridae</taxon>
        <taxon>Pentapetalae</taxon>
        <taxon>rosids</taxon>
        <taxon>fabids</taxon>
        <taxon>Rosales</taxon>
        <taxon>Rhamnaceae</taxon>
        <taxon>Paliureae</taxon>
        <taxon>Ziziphus</taxon>
    </lineage>
</organism>
<dbReference type="PROSITE" id="PS50088">
    <property type="entry name" value="ANK_REPEAT"/>
    <property type="match status" value="3"/>
</dbReference>
<dbReference type="KEGG" id="zju:107412805"/>
<sequence length="260" mass="28981">MDPELYKAAIDGTLSEKTLRAAADSNQLVTGGKKNTILHVAAKSGNLQINTEEEGGDDHSHGHPLLRFLYHQNAEGNTPLHVAAKSGHVEMVKCLIFKARKMDAKQKRKLVTMKNLEGDTALHEAVRHNRFEIVKLLIHEDSNLACVLNGYGESPLFMAVDRCFYEISLLILNATAPNNCSFDGRNGMNVLHAAVIRAPIPNFVHEVFFKLSSSSMLEKADDFGWIPLHYAAHLGNRELVELFLNYNNSLTYKNQSSHFS</sequence>
<dbReference type="Pfam" id="PF12796">
    <property type="entry name" value="Ank_2"/>
    <property type="match status" value="1"/>
</dbReference>
<dbReference type="PANTHER" id="PTHR24121">
    <property type="entry name" value="NO MECHANORECEPTOR POTENTIAL C, ISOFORM D-RELATED"/>
    <property type="match status" value="1"/>
</dbReference>
<dbReference type="Pfam" id="PF00023">
    <property type="entry name" value="Ank"/>
    <property type="match status" value="1"/>
</dbReference>
<dbReference type="PANTHER" id="PTHR24121:SF22">
    <property type="entry name" value="PROTEIN ACCELERATED CELL DEATH 6-LIKE"/>
    <property type="match status" value="1"/>
</dbReference>
<proteinExistence type="predicted"/>
<feature type="repeat" description="ANK" evidence="1">
    <location>
        <begin position="75"/>
        <end position="107"/>
    </location>
</feature>
<evidence type="ECO:0000256" key="1">
    <source>
        <dbReference type="PROSITE-ProRule" id="PRU00023"/>
    </source>
</evidence>
<accession>A0A6P3ZDF3</accession>
<keyword evidence="1" id="KW-0040">ANK repeat</keyword>
<reference evidence="3" key="1">
    <citation type="submission" date="2025-08" db="UniProtKB">
        <authorList>
            <consortium name="RefSeq"/>
        </authorList>
    </citation>
    <scope>IDENTIFICATION</scope>
    <source>
        <tissue evidence="3">Seedling</tissue>
    </source>
</reference>
<gene>
    <name evidence="3" type="primary">LOC107412805</name>
</gene>
<dbReference type="PROSITE" id="PS50297">
    <property type="entry name" value="ANK_REP_REGION"/>
    <property type="match status" value="3"/>
</dbReference>
<dbReference type="SUPFAM" id="SSF48403">
    <property type="entry name" value="Ankyrin repeat"/>
    <property type="match status" value="1"/>
</dbReference>
<dbReference type="GeneID" id="107412805"/>
<evidence type="ECO:0000313" key="3">
    <source>
        <dbReference type="RefSeq" id="XP_015876111.3"/>
    </source>
</evidence>
<dbReference type="Proteomes" id="UP001652623">
    <property type="component" value="Chromosome 8"/>
</dbReference>
<dbReference type="PRINTS" id="PR01415">
    <property type="entry name" value="ANKYRIN"/>
</dbReference>
<feature type="repeat" description="ANK" evidence="1">
    <location>
        <begin position="117"/>
        <end position="144"/>
    </location>
</feature>
<dbReference type="InterPro" id="IPR002110">
    <property type="entry name" value="Ankyrin_rpt"/>
</dbReference>